<proteinExistence type="predicted"/>
<evidence type="ECO:0000313" key="2">
    <source>
        <dbReference type="EMBL" id="CAI2384240.1"/>
    </source>
</evidence>
<evidence type="ECO:0000256" key="1">
    <source>
        <dbReference type="SAM" id="MobiDB-lite"/>
    </source>
</evidence>
<feature type="compositionally biased region" description="Basic and acidic residues" evidence="1">
    <location>
        <begin position="66"/>
        <end position="76"/>
    </location>
</feature>
<dbReference type="AlphaFoldDB" id="A0AAD1Y3R5"/>
<sequence>MPNSSLDGISEISFEDDKDDSFMLQEVERYKEKMDTKSKSQLSNYKQNNLSPEPKMDTLQAAQHGRIQELRRDASRKSINSLNSRSISGRAYSNEPEPKFTEIHNRRVKINKAEEGLVYKKQIFEEEKQKDKVQKQKEFEKFRDAVEMTNLENGHFIYPDESNESYGSTFDEGSNFTIKEVKTHGSKILYSPSGHKSKFSYFQKHKKSTVTLPKGRSTVKFPNISKFTRKM</sequence>
<feature type="compositionally biased region" description="Polar residues" evidence="1">
    <location>
        <begin position="77"/>
        <end position="87"/>
    </location>
</feature>
<protein>
    <submittedName>
        <fullName evidence="2">Uncharacterized protein</fullName>
    </submittedName>
</protein>
<feature type="region of interest" description="Disordered" evidence="1">
    <location>
        <begin position="31"/>
        <end position="97"/>
    </location>
</feature>
<reference evidence="2" key="1">
    <citation type="submission" date="2023-07" db="EMBL/GenBank/DDBJ databases">
        <authorList>
            <consortium name="AG Swart"/>
            <person name="Singh M."/>
            <person name="Singh A."/>
            <person name="Seah K."/>
            <person name="Emmerich C."/>
        </authorList>
    </citation>
    <scope>NUCLEOTIDE SEQUENCE</scope>
    <source>
        <strain evidence="2">DP1</strain>
    </source>
</reference>
<accession>A0AAD1Y3R5</accession>
<keyword evidence="3" id="KW-1185">Reference proteome</keyword>
<feature type="region of interest" description="Disordered" evidence="1">
    <location>
        <begin position="1"/>
        <end position="20"/>
    </location>
</feature>
<dbReference type="EMBL" id="CAMPGE010026558">
    <property type="protein sequence ID" value="CAI2384240.1"/>
    <property type="molecule type" value="Genomic_DNA"/>
</dbReference>
<comment type="caution">
    <text evidence="2">The sequence shown here is derived from an EMBL/GenBank/DDBJ whole genome shotgun (WGS) entry which is preliminary data.</text>
</comment>
<name>A0AAD1Y3R5_EUPCR</name>
<dbReference type="Proteomes" id="UP001295684">
    <property type="component" value="Unassembled WGS sequence"/>
</dbReference>
<gene>
    <name evidence="2" type="ORF">ECRASSUSDP1_LOCUS25762</name>
</gene>
<evidence type="ECO:0000313" key="3">
    <source>
        <dbReference type="Proteomes" id="UP001295684"/>
    </source>
</evidence>
<feature type="compositionally biased region" description="Polar residues" evidence="1">
    <location>
        <begin position="39"/>
        <end position="51"/>
    </location>
</feature>
<organism evidence="2 3">
    <name type="scientific">Euplotes crassus</name>
    <dbReference type="NCBI Taxonomy" id="5936"/>
    <lineage>
        <taxon>Eukaryota</taxon>
        <taxon>Sar</taxon>
        <taxon>Alveolata</taxon>
        <taxon>Ciliophora</taxon>
        <taxon>Intramacronucleata</taxon>
        <taxon>Spirotrichea</taxon>
        <taxon>Hypotrichia</taxon>
        <taxon>Euplotida</taxon>
        <taxon>Euplotidae</taxon>
        <taxon>Moneuplotes</taxon>
    </lineage>
</organism>